<dbReference type="SUPFAM" id="SSF81324">
    <property type="entry name" value="Voltage-gated potassium channels"/>
    <property type="match status" value="2"/>
</dbReference>
<gene>
    <name evidence="12" type="ORF">B0A49_07555</name>
</gene>
<dbReference type="Pfam" id="PF07885">
    <property type="entry name" value="Ion_trans_2"/>
    <property type="match status" value="2"/>
</dbReference>
<evidence type="ECO:0000313" key="12">
    <source>
        <dbReference type="EMBL" id="TKA62889.1"/>
    </source>
</evidence>
<feature type="transmembrane region" description="Helical" evidence="10">
    <location>
        <begin position="310"/>
        <end position="329"/>
    </location>
</feature>
<keyword evidence="7 8" id="KW-0407">Ion channel</keyword>
<evidence type="ECO:0000256" key="3">
    <source>
        <dbReference type="ARBA" id="ARBA00022692"/>
    </source>
</evidence>
<keyword evidence="3 8" id="KW-0812">Transmembrane</keyword>
<dbReference type="GO" id="GO:0022841">
    <property type="term" value="F:potassium ion leak channel activity"/>
    <property type="evidence" value="ECO:0007669"/>
    <property type="project" value="TreeGrafter"/>
</dbReference>
<feature type="domain" description="Potassium channel" evidence="11">
    <location>
        <begin position="476"/>
        <end position="549"/>
    </location>
</feature>
<proteinExistence type="inferred from homology"/>
<dbReference type="GO" id="GO:0030322">
    <property type="term" value="P:stabilization of membrane potential"/>
    <property type="evidence" value="ECO:0007669"/>
    <property type="project" value="TreeGrafter"/>
</dbReference>
<protein>
    <recommendedName>
        <fullName evidence="11">Potassium channel domain-containing protein</fullName>
    </recommendedName>
</protein>
<evidence type="ECO:0000256" key="10">
    <source>
        <dbReference type="SAM" id="Phobius"/>
    </source>
</evidence>
<evidence type="ECO:0000256" key="1">
    <source>
        <dbReference type="ARBA" id="ARBA00004141"/>
    </source>
</evidence>
<keyword evidence="6 10" id="KW-0472">Membrane</keyword>
<feature type="non-terminal residue" evidence="12">
    <location>
        <position position="583"/>
    </location>
</feature>
<dbReference type="FunFam" id="1.10.287.70:FF:000182">
    <property type="entry name" value="Outward-rectifier potassium channel TOK1"/>
    <property type="match status" value="1"/>
</dbReference>
<dbReference type="Proteomes" id="UP000308768">
    <property type="component" value="Unassembled WGS sequence"/>
</dbReference>
<feature type="transmembrane region" description="Helical" evidence="10">
    <location>
        <begin position="464"/>
        <end position="488"/>
    </location>
</feature>
<organism evidence="12 13">
    <name type="scientific">Cryomyces minteri</name>
    <dbReference type="NCBI Taxonomy" id="331657"/>
    <lineage>
        <taxon>Eukaryota</taxon>
        <taxon>Fungi</taxon>
        <taxon>Dikarya</taxon>
        <taxon>Ascomycota</taxon>
        <taxon>Pezizomycotina</taxon>
        <taxon>Dothideomycetes</taxon>
        <taxon>Dothideomycetes incertae sedis</taxon>
        <taxon>Cryomyces</taxon>
    </lineage>
</organism>
<dbReference type="STRING" id="331657.A0A4V5NDD5"/>
<keyword evidence="13" id="KW-1185">Reference proteome</keyword>
<dbReference type="PANTHER" id="PTHR11003:SF342">
    <property type="entry name" value="OUTWARD-RECTIFIER POTASSIUM CHANNEL TOK1"/>
    <property type="match status" value="1"/>
</dbReference>
<comment type="subcellular location">
    <subcellularLocation>
        <location evidence="1">Membrane</location>
        <topology evidence="1">Multi-pass membrane protein</topology>
    </subcellularLocation>
</comment>
<accession>A0A4V5NDD5</accession>
<evidence type="ECO:0000256" key="6">
    <source>
        <dbReference type="ARBA" id="ARBA00023136"/>
    </source>
</evidence>
<evidence type="ECO:0000256" key="5">
    <source>
        <dbReference type="ARBA" id="ARBA00023065"/>
    </source>
</evidence>
<evidence type="ECO:0000313" key="13">
    <source>
        <dbReference type="Proteomes" id="UP000308768"/>
    </source>
</evidence>
<evidence type="ECO:0000256" key="9">
    <source>
        <dbReference type="SAM" id="MobiDB-lite"/>
    </source>
</evidence>
<evidence type="ECO:0000256" key="8">
    <source>
        <dbReference type="RuleBase" id="RU003857"/>
    </source>
</evidence>
<keyword evidence="2 8" id="KW-0813">Transport</keyword>
<dbReference type="GO" id="GO:0015271">
    <property type="term" value="F:outward rectifier potassium channel activity"/>
    <property type="evidence" value="ECO:0007669"/>
    <property type="project" value="TreeGrafter"/>
</dbReference>
<dbReference type="AlphaFoldDB" id="A0A4V5NDD5"/>
<comment type="similarity">
    <text evidence="8">Belongs to the two pore domain potassium channel (TC 1.A.1.8) family.</text>
</comment>
<feature type="transmembrane region" description="Helical" evidence="10">
    <location>
        <begin position="59"/>
        <end position="86"/>
    </location>
</feature>
<feature type="transmembrane region" description="Helical" evidence="10">
    <location>
        <begin position="249"/>
        <end position="267"/>
    </location>
</feature>
<sequence>MPTSSDSSEGARRPSPTSVCSAAKHSSGDQEPILAKVEDGRRWWRFRMRTYDDNGQQDWWFAGTAIPLLAATLGPLANVLSIAALVSSWRECLVDPTVNDPARGYDPSVNPALCPYDGVSTLLPDLGGQPFDDPRWCYWLNVVSLILGFVGNLFLLLNFTNRIRYIVALPMTIGLWYLATCILIVITSCMNSYVAPIRPYQTYTQGFWYGVIASVLYLVCSMLLMVNMLGYFLGHYPQQFALTDHQRTLILQTMLFFIWLAGGGAVFSRVEQLHGATPWSFTDGLYFCDVTILTVGFGDLYPTNPIGRGLVFPYSVGGIIMLGLMISSLTKFAKELGSDNVVKKHIEKSRTRTIGRTVTSSMELRRRVEEHRPLEGAQPTISGPFDGVVSTTTVTIEEPAQGQWLRRAPTNAMASIRRVGSFAVSQASRGPRIARPKVILLREEKDRFDAMRRIQRGTAKFKRWYALTLSVIAFGVLWCVGAVVFWRAEQRSQQMTYFEALYFCYVSLLTIGYGDLAPKSNAGRPFFVVWSLIAVPTMTILISDMGDTVISNFKQGTFKLADFTVLPKAGIWREGLEKVPWLL</sequence>
<dbReference type="OrthoDB" id="297496at2759"/>
<feature type="domain" description="Potassium channel" evidence="11">
    <location>
        <begin position="255"/>
        <end position="333"/>
    </location>
</feature>
<dbReference type="PRINTS" id="PR01333">
    <property type="entry name" value="2POREKCHANEL"/>
</dbReference>
<evidence type="ECO:0000256" key="7">
    <source>
        <dbReference type="ARBA" id="ARBA00023303"/>
    </source>
</evidence>
<feature type="region of interest" description="Disordered" evidence="9">
    <location>
        <begin position="1"/>
        <end position="29"/>
    </location>
</feature>
<feature type="transmembrane region" description="Helical" evidence="10">
    <location>
        <begin position="494"/>
        <end position="514"/>
    </location>
</feature>
<reference evidence="12 13" key="1">
    <citation type="submission" date="2017-03" db="EMBL/GenBank/DDBJ databases">
        <title>Genomes of endolithic fungi from Antarctica.</title>
        <authorList>
            <person name="Coleine C."/>
            <person name="Masonjones S."/>
            <person name="Stajich J.E."/>
        </authorList>
    </citation>
    <scope>NUCLEOTIDE SEQUENCE [LARGE SCALE GENOMIC DNA]</scope>
    <source>
        <strain evidence="12 13">CCFEE 5187</strain>
    </source>
</reference>
<keyword evidence="4 10" id="KW-1133">Transmembrane helix</keyword>
<dbReference type="PANTHER" id="PTHR11003">
    <property type="entry name" value="POTASSIUM CHANNEL, SUBFAMILY K"/>
    <property type="match status" value="1"/>
</dbReference>
<name>A0A4V5NDD5_9PEZI</name>
<evidence type="ECO:0000259" key="11">
    <source>
        <dbReference type="Pfam" id="PF07885"/>
    </source>
</evidence>
<dbReference type="InterPro" id="IPR013099">
    <property type="entry name" value="K_chnl_dom"/>
</dbReference>
<keyword evidence="5 8" id="KW-0406">Ion transport</keyword>
<dbReference type="EMBL" id="NAJN01001484">
    <property type="protein sequence ID" value="TKA62889.1"/>
    <property type="molecule type" value="Genomic_DNA"/>
</dbReference>
<feature type="transmembrane region" description="Helical" evidence="10">
    <location>
        <begin position="163"/>
        <end position="186"/>
    </location>
</feature>
<dbReference type="Gene3D" id="1.10.287.70">
    <property type="match status" value="2"/>
</dbReference>
<dbReference type="GO" id="GO:0005886">
    <property type="term" value="C:plasma membrane"/>
    <property type="evidence" value="ECO:0007669"/>
    <property type="project" value="TreeGrafter"/>
</dbReference>
<feature type="transmembrane region" description="Helical" evidence="10">
    <location>
        <begin position="207"/>
        <end position="229"/>
    </location>
</feature>
<comment type="caution">
    <text evidence="12">The sequence shown here is derived from an EMBL/GenBank/DDBJ whole genome shotgun (WGS) entry which is preliminary data.</text>
</comment>
<feature type="transmembrane region" description="Helical" evidence="10">
    <location>
        <begin position="279"/>
        <end position="298"/>
    </location>
</feature>
<feature type="transmembrane region" description="Helical" evidence="10">
    <location>
        <begin position="136"/>
        <end position="157"/>
    </location>
</feature>
<dbReference type="InterPro" id="IPR003280">
    <property type="entry name" value="2pore_dom_K_chnl"/>
</dbReference>
<feature type="transmembrane region" description="Helical" evidence="10">
    <location>
        <begin position="526"/>
        <end position="543"/>
    </location>
</feature>
<evidence type="ECO:0000256" key="4">
    <source>
        <dbReference type="ARBA" id="ARBA00022989"/>
    </source>
</evidence>
<evidence type="ECO:0000256" key="2">
    <source>
        <dbReference type="ARBA" id="ARBA00022448"/>
    </source>
</evidence>